<dbReference type="InterPro" id="IPR057033">
    <property type="entry name" value="Ubiquitin_IARS1"/>
</dbReference>
<keyword evidence="9 17" id="KW-0067">ATP-binding</keyword>
<evidence type="ECO:0000256" key="17">
    <source>
        <dbReference type="RuleBase" id="RU363035"/>
    </source>
</evidence>
<evidence type="ECO:0000313" key="22">
    <source>
        <dbReference type="Proteomes" id="UP001075354"/>
    </source>
</evidence>
<dbReference type="PROSITE" id="PS00178">
    <property type="entry name" value="AA_TRNA_LIGASE_I"/>
    <property type="match status" value="1"/>
</dbReference>
<keyword evidence="8 17" id="KW-0547">Nucleotide-binding</keyword>
<proteinExistence type="inferred from homology"/>
<dbReference type="CDD" id="cd07961">
    <property type="entry name" value="Anticodon_Ia_Ile_ABEc"/>
    <property type="match status" value="1"/>
</dbReference>
<dbReference type="Pfam" id="PF08264">
    <property type="entry name" value="Anticodon_1"/>
    <property type="match status" value="1"/>
</dbReference>
<dbReference type="Proteomes" id="UP001075354">
    <property type="component" value="Chromosome 12"/>
</dbReference>
<evidence type="ECO:0000256" key="7">
    <source>
        <dbReference type="ARBA" id="ARBA00022598"/>
    </source>
</evidence>
<keyword evidence="12 17" id="KW-0030">Aminoacyl-tRNA synthetase</keyword>
<dbReference type="GO" id="GO:0004822">
    <property type="term" value="F:isoleucine-tRNA ligase activity"/>
    <property type="evidence" value="ECO:0007669"/>
    <property type="project" value="UniProtKB-EC"/>
</dbReference>
<dbReference type="GO" id="GO:0005829">
    <property type="term" value="C:cytosol"/>
    <property type="evidence" value="ECO:0007669"/>
    <property type="project" value="UniProtKB-SubCell"/>
</dbReference>
<comment type="subcellular location">
    <subcellularLocation>
        <location evidence="2">Cytoplasm</location>
        <location evidence="2">Cytosol</location>
    </subcellularLocation>
</comment>
<keyword evidence="10 17" id="KW-0648">Protein biosynthesis</keyword>
<dbReference type="PRINTS" id="PR00984">
    <property type="entry name" value="TRNASYNTHILE"/>
</dbReference>
<comment type="function">
    <text evidence="1">Catalyzes the specific attachment of an amino acid to its cognate tRNA in a 2 step reaction: the amino acid (AA) is first activated by ATP to form AA-AMP and then transferred to the acceptor end of the tRNA.</text>
</comment>
<dbReference type="Pfam" id="PF23567">
    <property type="entry name" value="Ubiquitin_IARS1"/>
    <property type="match status" value="1"/>
</dbReference>
<feature type="domain" description="Isoleucine--tRNA ligase cytoplasmic ubiquitin-like" evidence="20">
    <location>
        <begin position="1088"/>
        <end position="1171"/>
    </location>
</feature>
<dbReference type="InterPro" id="IPR001412">
    <property type="entry name" value="aa-tRNA-synth_I_CS"/>
</dbReference>
<dbReference type="PANTHER" id="PTHR42780">
    <property type="entry name" value="SOLEUCYL-TRNA SYNTHETASE"/>
    <property type="match status" value="1"/>
</dbReference>
<dbReference type="SUPFAM" id="SSF47323">
    <property type="entry name" value="Anticodon-binding domain of a subclass of class I aminoacyl-tRNA synthetases"/>
    <property type="match status" value="1"/>
</dbReference>
<dbReference type="GO" id="GO:0000049">
    <property type="term" value="F:tRNA binding"/>
    <property type="evidence" value="ECO:0007669"/>
    <property type="project" value="InterPro"/>
</dbReference>
<dbReference type="EMBL" id="JAPTSV010000012">
    <property type="protein sequence ID" value="KAJ1522410.1"/>
    <property type="molecule type" value="Genomic_DNA"/>
</dbReference>
<keyword evidence="7 17" id="KW-0436">Ligase</keyword>
<dbReference type="HAMAP" id="MF_02003">
    <property type="entry name" value="Ile_tRNA_synth_type2"/>
    <property type="match status" value="1"/>
</dbReference>
<dbReference type="SUPFAM" id="SSF50677">
    <property type="entry name" value="ValRS/IleRS/LeuRS editing domain"/>
    <property type="match status" value="1"/>
</dbReference>
<dbReference type="InterPro" id="IPR013155">
    <property type="entry name" value="M/V/L/I-tRNA-synth_anticd-bd"/>
</dbReference>
<dbReference type="GO" id="GO:0017101">
    <property type="term" value="C:aminoacyl-tRNA synthetase multienzyme complex"/>
    <property type="evidence" value="ECO:0007669"/>
    <property type="project" value="UniProtKB-ARBA"/>
</dbReference>
<sequence length="1246" mass="141955">MAQPVPESINFPQEEENILKLWKKIDAFQTCLKQSKGKEKFTFYDGPPFATGLPHYGHILAGTIKDIVTRFAHQSGFHVERRFGWDTHGLPVEFEIDKTLGITGPADVAKMGIPAYNAECRKIVMRYSTEWETVITRLGRWIDFKNDYKTLYPWFMESVWWVFKQLFNKGLVYRGVKVMPYSTACNTPLSNFECGQNYKDVNDPSITVAFKVRDEPLELLAWTTTPWTLPSNFALIVNPDMIYVKVTEKASGRVFVLMEKRLESVFKSQDEYTIEEKFPGIKLKGKKYVPLFPFFPEMESKGAYTVFADSYVTDDSGTGVVQCAPFFGEDDYRVCVDNGMFSRDDDIICPLDAQGCFTEPVTQFKGLYIKDADKLIIKHLKECERLFNSSTIKHSYPFCWRSDTPLIYRVVPSWFVRVQHMSESLLESSKQTYWVPDFVKEKRFGNWLRDARDWAISRNRYWGTPIPLWVSEDGKEVVCVGSIAELESLTGQKVTDLHRESVDHLEIPSARPGGKPLRRIPEVFDCWFESGSMPYAQAHFPFENSKEFDKCFPADFIAEGIDQTRGWFYTLLVISTALFGKPPFKNLIANGLVLASDGQKMSKRKKNYPDPLEVVNKYGADALRLYLINSPVVRAESLRFKEEGVKNILKDLFLPWYNAYRFLSQNIIRLEQEDNISFQYDENNCVTSSNVMDCWILSFSQSLLLFVKKEMAAYRLYTVVPKLVKFIDNLTNWYVRMNRRRLKGDNGIDDCCRGLETLYSVLFSMVRIMAPFTPFLSELMYQNLRHLNKTDQSESVHYLMLPTPNPNLIKKDIESAVSHMQTIIELGRVIRDRRTLPIKYPLSEVVVIHQDASFLDEVKELEAYILEELNVKRMVLTSDKLKYGVALRAEPDHKTLGARLKGEFKAVTKEIKNLTDAQLQKFLADGQMQLCGNTIEKDDVRIMFSFTGPAAQELSERYEAHSDNDVLVLLDVTQSAEMLEEGIAREVINRVQKLRKKAQLMPLDPVTMYYKVSGDGVLKNVLTSHRDYIETAVKGPVRPISAKPANAIIISEESSKVKDVELALVAIKGFSSDYAGSTSAVPEEQQLQPVCRYVKVQLSGGLQPRLGAQNWGVILLENPLKENILSFTGLHDHIEKLFGLHGVHFDISVDGINLSNEVEVLTLDKNVLTVSPANQPKPNCVTPTPNFQFVDLECGSKKCTVVLNEHSGPSDLKAVVSQHIKVLFKKDKFSLSGTLANGQTVKVTLN</sequence>
<evidence type="ECO:0000256" key="16">
    <source>
        <dbReference type="ARBA" id="ARBA00069879"/>
    </source>
</evidence>
<name>A0AAV7XB87_9NEOP</name>
<dbReference type="InterPro" id="IPR009008">
    <property type="entry name" value="Val/Leu/Ile-tRNA-synth_edit"/>
</dbReference>
<dbReference type="GO" id="GO:0005524">
    <property type="term" value="F:ATP binding"/>
    <property type="evidence" value="ECO:0007669"/>
    <property type="project" value="UniProtKB-KW"/>
</dbReference>
<dbReference type="Pfam" id="PF19302">
    <property type="entry name" value="DUF5915"/>
    <property type="match status" value="1"/>
</dbReference>
<evidence type="ECO:0000256" key="6">
    <source>
        <dbReference type="ARBA" id="ARBA00022553"/>
    </source>
</evidence>
<organism evidence="21 22">
    <name type="scientific">Megalurothrips usitatus</name>
    <name type="common">bean blossom thrips</name>
    <dbReference type="NCBI Taxonomy" id="439358"/>
    <lineage>
        <taxon>Eukaryota</taxon>
        <taxon>Metazoa</taxon>
        <taxon>Ecdysozoa</taxon>
        <taxon>Arthropoda</taxon>
        <taxon>Hexapoda</taxon>
        <taxon>Insecta</taxon>
        <taxon>Pterygota</taxon>
        <taxon>Neoptera</taxon>
        <taxon>Paraneoptera</taxon>
        <taxon>Thysanoptera</taxon>
        <taxon>Terebrantia</taxon>
        <taxon>Thripoidea</taxon>
        <taxon>Thripidae</taxon>
        <taxon>Megalurothrips</taxon>
    </lineage>
</organism>
<dbReference type="SUPFAM" id="SSF52374">
    <property type="entry name" value="Nucleotidylyl transferase"/>
    <property type="match status" value="1"/>
</dbReference>
<dbReference type="Pfam" id="PF00133">
    <property type="entry name" value="tRNA-synt_1"/>
    <property type="match status" value="1"/>
</dbReference>
<comment type="similarity">
    <text evidence="3 17">Belongs to the class-I aminoacyl-tRNA synthetase family.</text>
</comment>
<evidence type="ECO:0000256" key="11">
    <source>
        <dbReference type="ARBA" id="ARBA00022990"/>
    </source>
</evidence>
<evidence type="ECO:0000313" key="21">
    <source>
        <dbReference type="EMBL" id="KAJ1522410.1"/>
    </source>
</evidence>
<dbReference type="PANTHER" id="PTHR42780:SF1">
    <property type="entry name" value="ISOLEUCINE--TRNA LIGASE, CYTOPLASMIC"/>
    <property type="match status" value="1"/>
</dbReference>
<evidence type="ECO:0000256" key="5">
    <source>
        <dbReference type="ARBA" id="ARBA00022490"/>
    </source>
</evidence>
<feature type="domain" description="Methionyl/Valyl/Leucyl/Isoleucyl-tRNA synthetase anticodon-binding" evidence="19">
    <location>
        <begin position="693"/>
        <end position="844"/>
    </location>
</feature>
<evidence type="ECO:0000256" key="14">
    <source>
        <dbReference type="ARBA" id="ARBA00048359"/>
    </source>
</evidence>
<evidence type="ECO:0000256" key="4">
    <source>
        <dbReference type="ARBA" id="ARBA00013165"/>
    </source>
</evidence>
<evidence type="ECO:0000256" key="10">
    <source>
        <dbReference type="ARBA" id="ARBA00022917"/>
    </source>
</evidence>
<dbReference type="Gene3D" id="1.10.730.10">
    <property type="entry name" value="Isoleucyl-tRNA Synthetase, Domain 1"/>
    <property type="match status" value="1"/>
</dbReference>
<evidence type="ECO:0000259" key="20">
    <source>
        <dbReference type="Pfam" id="PF23567"/>
    </source>
</evidence>
<keyword evidence="22" id="KW-1185">Reference proteome</keyword>
<dbReference type="Gene3D" id="3.40.50.620">
    <property type="entry name" value="HUPs"/>
    <property type="match status" value="2"/>
</dbReference>
<dbReference type="AlphaFoldDB" id="A0AAV7XB87"/>
<dbReference type="GO" id="GO:0006428">
    <property type="term" value="P:isoleucyl-tRNA aminoacylation"/>
    <property type="evidence" value="ECO:0007669"/>
    <property type="project" value="InterPro"/>
</dbReference>
<keyword evidence="5" id="KW-0963">Cytoplasm</keyword>
<evidence type="ECO:0000256" key="1">
    <source>
        <dbReference type="ARBA" id="ARBA00003170"/>
    </source>
</evidence>
<evidence type="ECO:0000256" key="13">
    <source>
        <dbReference type="ARBA" id="ARBA00032665"/>
    </source>
</evidence>
<evidence type="ECO:0000256" key="9">
    <source>
        <dbReference type="ARBA" id="ARBA00022840"/>
    </source>
</evidence>
<evidence type="ECO:0000256" key="3">
    <source>
        <dbReference type="ARBA" id="ARBA00005594"/>
    </source>
</evidence>
<dbReference type="InterPro" id="IPR002300">
    <property type="entry name" value="aa-tRNA-synth_Ia"/>
</dbReference>
<comment type="catalytic activity">
    <reaction evidence="14">
        <text>tRNA(Ile) + L-isoleucine + ATP = L-isoleucyl-tRNA(Ile) + AMP + diphosphate</text>
        <dbReference type="Rhea" id="RHEA:11060"/>
        <dbReference type="Rhea" id="RHEA-COMP:9666"/>
        <dbReference type="Rhea" id="RHEA-COMP:9695"/>
        <dbReference type="ChEBI" id="CHEBI:30616"/>
        <dbReference type="ChEBI" id="CHEBI:33019"/>
        <dbReference type="ChEBI" id="CHEBI:58045"/>
        <dbReference type="ChEBI" id="CHEBI:78442"/>
        <dbReference type="ChEBI" id="CHEBI:78528"/>
        <dbReference type="ChEBI" id="CHEBI:456215"/>
        <dbReference type="EC" id="6.1.1.5"/>
    </reaction>
</comment>
<dbReference type="InterPro" id="IPR033709">
    <property type="entry name" value="Anticodon_Ile_ABEc"/>
</dbReference>
<evidence type="ECO:0000256" key="2">
    <source>
        <dbReference type="ARBA" id="ARBA00004514"/>
    </source>
</evidence>
<evidence type="ECO:0000256" key="8">
    <source>
        <dbReference type="ARBA" id="ARBA00022741"/>
    </source>
</evidence>
<comment type="caution">
    <text evidence="21">The sequence shown here is derived from an EMBL/GenBank/DDBJ whole genome shotgun (WGS) entry which is preliminary data.</text>
</comment>
<keyword evidence="11" id="KW-0007">Acetylation</keyword>
<dbReference type="FunFam" id="3.40.50.620:FF:000050">
    <property type="entry name" value="Isoleucyl-tRNA synthetase,cytoplasmic"/>
    <property type="match status" value="1"/>
</dbReference>
<feature type="domain" description="Aminoacyl-tRNA synthetase class Ia" evidence="18">
    <location>
        <begin position="18"/>
        <end position="638"/>
    </location>
</feature>
<dbReference type="NCBIfam" id="TIGR00392">
    <property type="entry name" value="ileS"/>
    <property type="match status" value="1"/>
</dbReference>
<reference evidence="21" key="1">
    <citation type="submission" date="2022-12" db="EMBL/GenBank/DDBJ databases">
        <title>Chromosome-level genome assembly of the bean flower thrips Megalurothrips usitatus.</title>
        <authorList>
            <person name="Ma L."/>
            <person name="Liu Q."/>
            <person name="Li H."/>
            <person name="Cai W."/>
        </authorList>
    </citation>
    <scope>NUCLEOTIDE SEQUENCE</scope>
    <source>
        <strain evidence="21">Cailab_2022a</strain>
    </source>
</reference>
<dbReference type="EC" id="6.1.1.5" evidence="4"/>
<gene>
    <name evidence="21" type="ORF">ONE63_002698</name>
</gene>
<dbReference type="InterPro" id="IPR023586">
    <property type="entry name" value="Ile-tRNA-ligase_type2"/>
</dbReference>
<protein>
    <recommendedName>
        <fullName evidence="16">Isoleucine--tRNA ligase, cytoplasmic</fullName>
        <ecNumber evidence="4">6.1.1.5</ecNumber>
    </recommendedName>
    <alternativeName>
        <fullName evidence="13">Isoleucyl-tRNA synthetase</fullName>
    </alternativeName>
</protein>
<dbReference type="FunFam" id="3.40.50.620:FF:000414">
    <property type="entry name" value="Isoleucine--tRNA ligase, cytoplasmic-like"/>
    <property type="match status" value="1"/>
</dbReference>
<evidence type="ECO:0000256" key="15">
    <source>
        <dbReference type="ARBA" id="ARBA00063494"/>
    </source>
</evidence>
<dbReference type="InterPro" id="IPR002301">
    <property type="entry name" value="Ile-tRNA-ligase"/>
</dbReference>
<evidence type="ECO:0000259" key="18">
    <source>
        <dbReference type="Pfam" id="PF00133"/>
    </source>
</evidence>
<keyword evidence="6" id="KW-0597">Phosphoprotein</keyword>
<evidence type="ECO:0000259" key="19">
    <source>
        <dbReference type="Pfam" id="PF08264"/>
    </source>
</evidence>
<dbReference type="InterPro" id="IPR009080">
    <property type="entry name" value="tRNAsynth_Ia_anticodon-bd"/>
</dbReference>
<dbReference type="GO" id="GO:0002161">
    <property type="term" value="F:aminoacyl-tRNA deacylase activity"/>
    <property type="evidence" value="ECO:0007669"/>
    <property type="project" value="InterPro"/>
</dbReference>
<accession>A0AAV7XB87</accession>
<comment type="subunit">
    <text evidence="15">Part of a multisubunit complex that groups tRNA ligases for Arg (RARS1), Asp (DARS1), Gln (QARS1), Ile (IARS1), Leu (LARS1), Lys (KARS1), Met (MARS1) the bifunctional ligase for Glu and Pro (EPRS1) and the auxiliary subunits AIMP1/p43, AIMP2/p38 and EEF1E1/p18.</text>
</comment>
<evidence type="ECO:0000256" key="12">
    <source>
        <dbReference type="ARBA" id="ARBA00023146"/>
    </source>
</evidence>
<dbReference type="InterPro" id="IPR014729">
    <property type="entry name" value="Rossmann-like_a/b/a_fold"/>
</dbReference>
<dbReference type="FunFam" id="1.10.730.10:FF:000004">
    <property type="entry name" value="Isoleucyl-tRNA synthetase, cytoplasmic"/>
    <property type="match status" value="1"/>
</dbReference>
<dbReference type="CDD" id="cd00818">
    <property type="entry name" value="IleRS_core"/>
    <property type="match status" value="1"/>
</dbReference>